<dbReference type="AlphaFoldDB" id="A0ABD5VE67"/>
<evidence type="ECO:0000313" key="3">
    <source>
        <dbReference type="Proteomes" id="UP001596395"/>
    </source>
</evidence>
<reference evidence="2 3" key="1">
    <citation type="journal article" date="2019" name="Int. J. Syst. Evol. Microbiol.">
        <title>The Global Catalogue of Microorganisms (GCM) 10K type strain sequencing project: providing services to taxonomists for standard genome sequencing and annotation.</title>
        <authorList>
            <consortium name="The Broad Institute Genomics Platform"/>
            <consortium name="The Broad Institute Genome Sequencing Center for Infectious Disease"/>
            <person name="Wu L."/>
            <person name="Ma J."/>
        </authorList>
    </citation>
    <scope>NUCLEOTIDE SEQUENCE [LARGE SCALE GENOMIC DNA]</scope>
    <source>
        <strain evidence="2 3">GX26</strain>
    </source>
</reference>
<proteinExistence type="predicted"/>
<evidence type="ECO:0000259" key="1">
    <source>
        <dbReference type="Pfam" id="PF23458"/>
    </source>
</evidence>
<comment type="caution">
    <text evidence="2">The sequence shown here is derived from an EMBL/GenBank/DDBJ whole genome shotgun (WGS) entry which is preliminary data.</text>
</comment>
<evidence type="ECO:0000313" key="2">
    <source>
        <dbReference type="EMBL" id="MFC6952332.1"/>
    </source>
</evidence>
<dbReference type="Pfam" id="PF23458">
    <property type="entry name" value="DUF7130"/>
    <property type="match status" value="1"/>
</dbReference>
<gene>
    <name evidence="2" type="ORF">ACFQGB_05615</name>
</gene>
<dbReference type="InterPro" id="IPR055554">
    <property type="entry name" value="DUF7130"/>
</dbReference>
<keyword evidence="3" id="KW-1185">Reference proteome</keyword>
<dbReference type="RefSeq" id="WP_336349316.1">
    <property type="nucleotide sequence ID" value="NZ_JAZAQL010000001.1"/>
</dbReference>
<accession>A0ABD5VE67</accession>
<organism evidence="2 3">
    <name type="scientific">Halorubellus litoreus</name>
    <dbReference type="NCBI Taxonomy" id="755308"/>
    <lineage>
        <taxon>Archaea</taxon>
        <taxon>Methanobacteriati</taxon>
        <taxon>Methanobacteriota</taxon>
        <taxon>Stenosarchaea group</taxon>
        <taxon>Halobacteria</taxon>
        <taxon>Halobacteriales</taxon>
        <taxon>Halorubellaceae</taxon>
        <taxon>Halorubellus</taxon>
    </lineage>
</organism>
<dbReference type="SUPFAM" id="SSF57802">
    <property type="entry name" value="Rubredoxin-like"/>
    <property type="match status" value="1"/>
</dbReference>
<protein>
    <recommendedName>
        <fullName evidence="1">DUF7130 domain-containing protein</fullName>
    </recommendedName>
</protein>
<dbReference type="Proteomes" id="UP001596395">
    <property type="component" value="Unassembled WGS sequence"/>
</dbReference>
<name>A0ABD5VE67_9EURY</name>
<sequence length="99" mass="11287">MSQSEERGDVKFGTKVYSDDGELLGHVRGFDEHGFYVTAEDGVEGWSIEHSRAGHDFGEAELMWRCWECGEMGRLDGDLPEACPNCGTEREDIYYWTED</sequence>
<feature type="domain" description="DUF7130" evidence="1">
    <location>
        <begin position="11"/>
        <end position="99"/>
    </location>
</feature>
<dbReference type="EMBL" id="JBHSXN010000001">
    <property type="protein sequence ID" value="MFC6952332.1"/>
    <property type="molecule type" value="Genomic_DNA"/>
</dbReference>